<keyword evidence="1" id="KW-1133">Transmembrane helix</keyword>
<organism evidence="2 3">
    <name type="scientific">Sphagnum jensenii</name>
    <dbReference type="NCBI Taxonomy" id="128206"/>
    <lineage>
        <taxon>Eukaryota</taxon>
        <taxon>Viridiplantae</taxon>
        <taxon>Streptophyta</taxon>
        <taxon>Embryophyta</taxon>
        <taxon>Bryophyta</taxon>
        <taxon>Sphagnophytina</taxon>
        <taxon>Sphagnopsida</taxon>
        <taxon>Sphagnales</taxon>
        <taxon>Sphagnaceae</taxon>
        <taxon>Sphagnum</taxon>
    </lineage>
</organism>
<gene>
    <name evidence="2" type="ORF">CSSPJE1EN2_LOCUS19796</name>
</gene>
<protein>
    <submittedName>
        <fullName evidence="2">Uncharacterized protein</fullName>
    </submittedName>
</protein>
<proteinExistence type="predicted"/>
<dbReference type="EMBL" id="OZ023707">
    <property type="protein sequence ID" value="CAK9877971.1"/>
    <property type="molecule type" value="Genomic_DNA"/>
</dbReference>
<keyword evidence="1" id="KW-0472">Membrane</keyword>
<name>A0ABP1BPM9_9BRYO</name>
<evidence type="ECO:0000313" key="2">
    <source>
        <dbReference type="EMBL" id="CAK9877971.1"/>
    </source>
</evidence>
<sequence>MSSSKMGSRLHFAAPNRFLPAAAAAAAAGGIVSKNVRYKFWAVMLVGTICVLTILHSMTASTFRRRSHEESWYSEASVVKVCPLQKHESPPVTSVESLIKAMRAKSRQAAGSSSSSRFDY</sequence>
<keyword evidence="3" id="KW-1185">Reference proteome</keyword>
<reference evidence="2" key="1">
    <citation type="submission" date="2024-03" db="EMBL/GenBank/DDBJ databases">
        <authorList>
            <consortium name="ELIXIR-Norway"/>
            <consortium name="Elixir Norway"/>
        </authorList>
    </citation>
    <scope>NUCLEOTIDE SEQUENCE</scope>
</reference>
<evidence type="ECO:0000256" key="1">
    <source>
        <dbReference type="SAM" id="Phobius"/>
    </source>
</evidence>
<feature type="transmembrane region" description="Helical" evidence="1">
    <location>
        <begin position="40"/>
        <end position="58"/>
    </location>
</feature>
<keyword evidence="1" id="KW-0812">Transmembrane</keyword>
<evidence type="ECO:0000313" key="3">
    <source>
        <dbReference type="Proteomes" id="UP001497522"/>
    </source>
</evidence>
<accession>A0ABP1BPM9</accession>
<dbReference type="Proteomes" id="UP001497522">
    <property type="component" value="Chromosome 6"/>
</dbReference>